<dbReference type="EMBL" id="CP001798">
    <property type="protein sequence ID" value="ADE16675.1"/>
    <property type="molecule type" value="Genomic_DNA"/>
</dbReference>
<evidence type="ECO:0000256" key="4">
    <source>
        <dbReference type="ARBA" id="ARBA00022475"/>
    </source>
</evidence>
<dbReference type="OrthoDB" id="9181871at2"/>
<evidence type="ECO:0000256" key="6">
    <source>
        <dbReference type="ARBA" id="ARBA00022692"/>
    </source>
</evidence>
<comment type="subcellular location">
    <subcellularLocation>
        <location evidence="1">Cell inner membrane</location>
    </subcellularLocation>
</comment>
<name>D5C287_NITHN</name>
<dbReference type="SUPFAM" id="SSF158544">
    <property type="entry name" value="GspK insert domain-like"/>
    <property type="match status" value="1"/>
</dbReference>
<comment type="similarity">
    <text evidence="2">Belongs to the GSP K family.</text>
</comment>
<reference evidence="12" key="1">
    <citation type="submission" date="2010-04" db="EMBL/GenBank/DDBJ databases">
        <title>Complete genome sequence of Nitrosococcus halophilus Nc4, a salt-adapted, aerobic obligate ammonia-oxidizing sulfur purple bacterium.</title>
        <authorList>
            <consortium name="US DOE Joint Genome Institute"/>
            <person name="Campbell M.A."/>
            <person name="Malfatti S.A."/>
            <person name="Chain P.S.G."/>
            <person name="Heidelberg J.F."/>
            <person name="Ward B.B."/>
            <person name="Klotz M.G."/>
        </authorList>
    </citation>
    <scope>NUCLEOTIDE SEQUENCE [LARGE SCALE GENOMIC DNA]</scope>
    <source>
        <strain evidence="12">Nc4</strain>
    </source>
</reference>
<evidence type="ECO:0000313" key="11">
    <source>
        <dbReference type="EMBL" id="ADE16675.1"/>
    </source>
</evidence>
<feature type="domain" description="T2SS protein K first SAM-like" evidence="10">
    <location>
        <begin position="101"/>
        <end position="190"/>
    </location>
</feature>
<dbReference type="eggNOG" id="COG3156">
    <property type="taxonomic scope" value="Bacteria"/>
</dbReference>
<evidence type="ECO:0000256" key="7">
    <source>
        <dbReference type="ARBA" id="ARBA00022927"/>
    </source>
</evidence>
<dbReference type="Gene3D" id="1.10.40.60">
    <property type="entry name" value="EpsJ-like"/>
    <property type="match status" value="1"/>
</dbReference>
<keyword evidence="4" id="KW-1003">Cell membrane</keyword>
<evidence type="ECO:0000259" key="10">
    <source>
        <dbReference type="Pfam" id="PF21687"/>
    </source>
</evidence>
<keyword evidence="12" id="KW-1185">Reference proteome</keyword>
<dbReference type="InterPro" id="IPR038072">
    <property type="entry name" value="GspK_central_sf"/>
</dbReference>
<dbReference type="InterPro" id="IPR005628">
    <property type="entry name" value="GspK"/>
</dbReference>
<dbReference type="PANTHER" id="PTHR38831:SF2">
    <property type="entry name" value="TYPE II SECRETION SYSTEM PROTEIN K"/>
    <property type="match status" value="1"/>
</dbReference>
<dbReference type="KEGG" id="nhl:Nhal_3652"/>
<proteinExistence type="inferred from homology"/>
<keyword evidence="5" id="KW-0997">Cell inner membrane</keyword>
<dbReference type="GO" id="GO:0005886">
    <property type="term" value="C:plasma membrane"/>
    <property type="evidence" value="ECO:0007669"/>
    <property type="project" value="UniProtKB-SubCell"/>
</dbReference>
<keyword evidence="9" id="KW-0472">Membrane</keyword>
<evidence type="ECO:0000256" key="9">
    <source>
        <dbReference type="ARBA" id="ARBA00023136"/>
    </source>
</evidence>
<organism evidence="11 12">
    <name type="scientific">Nitrosococcus halophilus (strain Nc4)</name>
    <dbReference type="NCBI Taxonomy" id="472759"/>
    <lineage>
        <taxon>Bacteria</taxon>
        <taxon>Pseudomonadati</taxon>
        <taxon>Pseudomonadota</taxon>
        <taxon>Gammaproteobacteria</taxon>
        <taxon>Chromatiales</taxon>
        <taxon>Chromatiaceae</taxon>
        <taxon>Nitrosococcus</taxon>
    </lineage>
</organism>
<sequence>MSFAERGIALVVVLWTVTLLAVIAGNFAYTLRIESTLAANLVGRAKARALAEAGVVYAALDLLRPLQMRRFSPDGIPYRWKFGGETVRVSVRDVGGLIDLNTASRELLGGLLGAAGVAEEERDPLLDAIEDWRDPDDVPRLQGAEDEDYLAAGLPYGAKDGPFEDITELQQVLGVSLELYQRIEEFLTLYSEQSGIDPAVAPRGVLLAIPGIDFELIEIYLEERRVRRALGEAPPPLPPVGGGYLAQAGGLAYSVRAEAKTEGGGAAMIEAVISPGSSTSGSLPYSVLEWRESL</sequence>
<evidence type="ECO:0000256" key="1">
    <source>
        <dbReference type="ARBA" id="ARBA00004533"/>
    </source>
</evidence>
<dbReference type="RefSeq" id="WP_013034524.1">
    <property type="nucleotide sequence ID" value="NC_013960.1"/>
</dbReference>
<dbReference type="InterPro" id="IPR049031">
    <property type="entry name" value="T2SSK_SAM-like_1st"/>
</dbReference>
<dbReference type="PANTHER" id="PTHR38831">
    <property type="entry name" value="TYPE II SECRETION SYSTEM PROTEIN K"/>
    <property type="match status" value="1"/>
</dbReference>
<dbReference type="GO" id="GO:0009306">
    <property type="term" value="P:protein secretion"/>
    <property type="evidence" value="ECO:0007669"/>
    <property type="project" value="InterPro"/>
</dbReference>
<dbReference type="Pfam" id="PF21687">
    <property type="entry name" value="T2SSK_1st"/>
    <property type="match status" value="1"/>
</dbReference>
<accession>D5C287</accession>
<evidence type="ECO:0000256" key="3">
    <source>
        <dbReference type="ARBA" id="ARBA00022448"/>
    </source>
</evidence>
<keyword evidence="7" id="KW-0653">Protein transport</keyword>
<gene>
    <name evidence="11" type="ordered locus">Nhal_3652</name>
</gene>
<dbReference type="AlphaFoldDB" id="D5C287"/>
<keyword evidence="3" id="KW-0813">Transport</keyword>
<dbReference type="STRING" id="472759.Nhal_3652"/>
<keyword evidence="8" id="KW-1133">Transmembrane helix</keyword>
<keyword evidence="6" id="KW-0812">Transmembrane</keyword>
<evidence type="ECO:0000256" key="5">
    <source>
        <dbReference type="ARBA" id="ARBA00022519"/>
    </source>
</evidence>
<protein>
    <submittedName>
        <fullName evidence="11">General secretion pathway protein K</fullName>
    </submittedName>
</protein>
<dbReference type="Proteomes" id="UP000001844">
    <property type="component" value="Chromosome"/>
</dbReference>
<evidence type="ECO:0000256" key="2">
    <source>
        <dbReference type="ARBA" id="ARBA00007246"/>
    </source>
</evidence>
<dbReference type="HOGENOM" id="CLU_057294_3_0_6"/>
<evidence type="ECO:0000313" key="12">
    <source>
        <dbReference type="Proteomes" id="UP000001844"/>
    </source>
</evidence>
<evidence type="ECO:0000256" key="8">
    <source>
        <dbReference type="ARBA" id="ARBA00022989"/>
    </source>
</evidence>